<dbReference type="PIRSF" id="PIRSF037565">
    <property type="entry name" value="RRNA_m2G_Mtase_RsmD_prd"/>
    <property type="match status" value="1"/>
</dbReference>
<accession>A0A7L4YR54</accession>
<dbReference type="RefSeq" id="WP_159546558.1">
    <property type="nucleotide sequence ID" value="NZ_CP047156.1"/>
</dbReference>
<dbReference type="Pfam" id="PF26049">
    <property type="entry name" value="RLMG_N"/>
    <property type="match status" value="1"/>
</dbReference>
<feature type="domain" description="RlmG N-terminal" evidence="7">
    <location>
        <begin position="1"/>
        <end position="179"/>
    </location>
</feature>
<dbReference type="InParanoid" id="A0A7L4YR54"/>
<dbReference type="PANTHER" id="PTHR47816:SF5">
    <property type="entry name" value="RIBOSOMAL RNA LARGE SUBUNIT METHYLTRANSFERASE G"/>
    <property type="match status" value="1"/>
</dbReference>
<keyword evidence="1" id="KW-0963">Cytoplasm</keyword>
<dbReference type="Proteomes" id="UP000463857">
    <property type="component" value="Chromosome"/>
</dbReference>
<feature type="domain" description="Methyltransferase small" evidence="6">
    <location>
        <begin position="199"/>
        <end position="367"/>
    </location>
</feature>
<dbReference type="InterPro" id="IPR046977">
    <property type="entry name" value="RsmC/RlmG"/>
</dbReference>
<gene>
    <name evidence="8" type="ORF">EK0264_14745</name>
</gene>
<dbReference type="InterPro" id="IPR007848">
    <property type="entry name" value="Small_mtfrase_dom"/>
</dbReference>
<dbReference type="InterPro" id="IPR029063">
    <property type="entry name" value="SAM-dependent_MTases_sf"/>
</dbReference>
<reference evidence="8 9" key="1">
    <citation type="journal article" date="2018" name="Int. J. Syst. Evol. Microbiol.">
        <title>Epidermidibacterium keratini gen. nov., sp. nov., a member of the family Sporichthyaceae, isolated from keratin epidermis.</title>
        <authorList>
            <person name="Lee D.G."/>
            <person name="Trujillo M.E."/>
            <person name="Kang S."/>
            <person name="Nam J.J."/>
            <person name="Kim Y.J."/>
        </authorList>
    </citation>
    <scope>NUCLEOTIDE SEQUENCE [LARGE SCALE GENOMIC DNA]</scope>
    <source>
        <strain evidence="8 9">EPI-7</strain>
    </source>
</reference>
<dbReference type="InterPro" id="IPR002052">
    <property type="entry name" value="DNA_methylase_N6_adenine_CS"/>
</dbReference>
<dbReference type="AlphaFoldDB" id="A0A7L4YR54"/>
<dbReference type="KEGG" id="eke:EK0264_14745"/>
<dbReference type="CDD" id="cd02440">
    <property type="entry name" value="AdoMet_MTases"/>
    <property type="match status" value="1"/>
</dbReference>
<evidence type="ECO:0000256" key="3">
    <source>
        <dbReference type="ARBA" id="ARBA00022603"/>
    </source>
</evidence>
<dbReference type="InterPro" id="IPR017237">
    <property type="entry name" value="RLMG"/>
</dbReference>
<dbReference type="EMBL" id="CP047156">
    <property type="protein sequence ID" value="QHC01423.1"/>
    <property type="molecule type" value="Genomic_DNA"/>
</dbReference>
<keyword evidence="2" id="KW-0698">rRNA processing</keyword>
<organism evidence="8 9">
    <name type="scientific">Epidermidibacterium keratini</name>
    <dbReference type="NCBI Taxonomy" id="1891644"/>
    <lineage>
        <taxon>Bacteria</taxon>
        <taxon>Bacillati</taxon>
        <taxon>Actinomycetota</taxon>
        <taxon>Actinomycetes</taxon>
        <taxon>Sporichthyales</taxon>
        <taxon>Sporichthyaceae</taxon>
        <taxon>Epidermidibacterium</taxon>
    </lineage>
</organism>
<evidence type="ECO:0000259" key="6">
    <source>
        <dbReference type="Pfam" id="PF05175"/>
    </source>
</evidence>
<evidence type="ECO:0000256" key="5">
    <source>
        <dbReference type="ARBA" id="ARBA00022691"/>
    </source>
</evidence>
<keyword evidence="5" id="KW-0949">S-adenosyl-L-methionine</keyword>
<keyword evidence="4 8" id="KW-0808">Transferase</keyword>
<dbReference type="GO" id="GO:0005737">
    <property type="term" value="C:cytoplasm"/>
    <property type="evidence" value="ECO:0007669"/>
    <property type="project" value="InterPro"/>
</dbReference>
<evidence type="ECO:0000313" key="8">
    <source>
        <dbReference type="EMBL" id="QHC01423.1"/>
    </source>
</evidence>
<dbReference type="SUPFAM" id="SSF53335">
    <property type="entry name" value="S-adenosyl-L-methionine-dependent methyltransferases"/>
    <property type="match status" value="1"/>
</dbReference>
<sequence>MHPFDSPFGVLHLERYPPDASGRLRAHDGADLLILEEYADLRHRLPARPRVLVLGDQHGALTTALTSVADVTAYGDSELAARAAEANLRAAGRSASVRRGLPVGGDYDVVLARVPKSLGLLAAQLAALSGQLAAGMPFVAGAMTKHLSRGANDVISRYIGDVTPSLGRHKARLLRAAADPSRCADPPQPTTYEVPGRGITLTTLPGAYAGERLDQGARVLLDHLPTGLGSAAVADLGCGNGVLAITSAADNPQAAYTLVDESSQAIESARIGWGAAHPGRDADFALTDGLSDAEPGEYDVVLCNPPFHQGFAVEPAVAQRLLAQAHRALRPGGELYVVGNRHLDHGAFLRRRFASVRELAATPKFTVHVATR</sequence>
<dbReference type="GO" id="GO:0008990">
    <property type="term" value="F:rRNA (guanine-N2-)-methyltransferase activity"/>
    <property type="evidence" value="ECO:0007669"/>
    <property type="project" value="InterPro"/>
</dbReference>
<proteinExistence type="predicted"/>
<protein>
    <submittedName>
        <fullName evidence="8">Methyltransferase</fullName>
    </submittedName>
</protein>
<evidence type="ECO:0000256" key="4">
    <source>
        <dbReference type="ARBA" id="ARBA00022679"/>
    </source>
</evidence>
<dbReference type="PANTHER" id="PTHR47816">
    <property type="entry name" value="RIBOSOMAL RNA SMALL SUBUNIT METHYLTRANSFERASE C"/>
    <property type="match status" value="1"/>
</dbReference>
<dbReference type="PROSITE" id="PS00092">
    <property type="entry name" value="N6_MTASE"/>
    <property type="match status" value="1"/>
</dbReference>
<keyword evidence="3 8" id="KW-0489">Methyltransferase</keyword>
<dbReference type="Pfam" id="PF05175">
    <property type="entry name" value="MTS"/>
    <property type="match status" value="1"/>
</dbReference>
<dbReference type="OrthoDB" id="29650at2"/>
<name>A0A7L4YR54_9ACTN</name>
<evidence type="ECO:0000256" key="1">
    <source>
        <dbReference type="ARBA" id="ARBA00022490"/>
    </source>
</evidence>
<evidence type="ECO:0000313" key="9">
    <source>
        <dbReference type="Proteomes" id="UP000463857"/>
    </source>
</evidence>
<evidence type="ECO:0000256" key="2">
    <source>
        <dbReference type="ARBA" id="ARBA00022552"/>
    </source>
</evidence>
<dbReference type="GO" id="GO:0003676">
    <property type="term" value="F:nucleic acid binding"/>
    <property type="evidence" value="ECO:0007669"/>
    <property type="project" value="InterPro"/>
</dbReference>
<evidence type="ECO:0000259" key="7">
    <source>
        <dbReference type="Pfam" id="PF26049"/>
    </source>
</evidence>
<keyword evidence="9" id="KW-1185">Reference proteome</keyword>
<dbReference type="Gene3D" id="3.40.50.150">
    <property type="entry name" value="Vaccinia Virus protein VP39"/>
    <property type="match status" value="2"/>
</dbReference>
<dbReference type="InterPro" id="IPR058679">
    <property type="entry name" value="RlmG_N"/>
</dbReference>